<proteinExistence type="predicted"/>
<gene>
    <name evidence="1" type="ORF">MNBD_GAMMA10-2709</name>
</gene>
<dbReference type="AlphaFoldDB" id="A0A3B0Y5X8"/>
<reference evidence="1" key="1">
    <citation type="submission" date="2018-06" db="EMBL/GenBank/DDBJ databases">
        <authorList>
            <person name="Zhirakovskaya E."/>
        </authorList>
    </citation>
    <scope>NUCLEOTIDE SEQUENCE</scope>
</reference>
<sequence>MKNIYSGILAATFFILCGNAASAPILNDNFDTELGSNVLNYNSFENWDVLDGTADIISNGGFGISCFNGVGKCVDLDGSSSNAGILISKEIYNFLPGTYELTFALSGNQRGGNSDSVTVSLGSIFSEIFTKLPTDPFENFTRTILVSDSFSANLVFNHAGNDNVGLILDNVSLTSVPVPPSVFLFLSGILGLGALKKDIFVVRTQQNVTRRP</sequence>
<organism evidence="1">
    <name type="scientific">hydrothermal vent metagenome</name>
    <dbReference type="NCBI Taxonomy" id="652676"/>
    <lineage>
        <taxon>unclassified sequences</taxon>
        <taxon>metagenomes</taxon>
        <taxon>ecological metagenomes</taxon>
    </lineage>
</organism>
<name>A0A3B0Y5X8_9ZZZZ</name>
<evidence type="ECO:0008006" key="2">
    <source>
        <dbReference type="Google" id="ProtNLM"/>
    </source>
</evidence>
<accession>A0A3B0Y5X8</accession>
<evidence type="ECO:0000313" key="1">
    <source>
        <dbReference type="EMBL" id="VAW70752.1"/>
    </source>
</evidence>
<dbReference type="EMBL" id="UOFJ01000551">
    <property type="protein sequence ID" value="VAW70752.1"/>
    <property type="molecule type" value="Genomic_DNA"/>
</dbReference>
<protein>
    <recommendedName>
        <fullName evidence="2">DUF642 domain-containing protein</fullName>
    </recommendedName>
</protein>